<feature type="non-terminal residue" evidence="1">
    <location>
        <position position="225"/>
    </location>
</feature>
<organism evidence="1">
    <name type="scientific">marine sediment metagenome</name>
    <dbReference type="NCBI Taxonomy" id="412755"/>
    <lineage>
        <taxon>unclassified sequences</taxon>
        <taxon>metagenomes</taxon>
        <taxon>ecological metagenomes</taxon>
    </lineage>
</organism>
<dbReference type="AlphaFoldDB" id="X1HJP8"/>
<name>X1HJP8_9ZZZZ</name>
<evidence type="ECO:0000313" key="1">
    <source>
        <dbReference type="EMBL" id="GAH69712.1"/>
    </source>
</evidence>
<accession>X1HJP8</accession>
<sequence>MDNWYWSRYKEQLLSLANNAGSIFIPVEFGLYPDEIENYDNVFMFIRKDLRVKPVISMRRKRHPITRNIANAYFYSIKIPQVYNMAKEISRYDYDVVLGYSGAGWQQLYHILLAQKKGVKAIYRMRGYGKLERNISNSFMNKFFNNTLEDITWTKYDYHIPITHEFKNVLIHYGVDKDIISEPIALGVDTNMFYKTDEPDELTIGYFGRISYEKGIKFLIKLMKK</sequence>
<dbReference type="Gene3D" id="3.40.50.2000">
    <property type="entry name" value="Glycogen Phosphorylase B"/>
    <property type="match status" value="2"/>
</dbReference>
<evidence type="ECO:0008006" key="2">
    <source>
        <dbReference type="Google" id="ProtNLM"/>
    </source>
</evidence>
<reference evidence="1" key="1">
    <citation type="journal article" date="2014" name="Front. Microbiol.">
        <title>High frequency of phylogenetically diverse reductive dehalogenase-homologous genes in deep subseafloor sedimentary metagenomes.</title>
        <authorList>
            <person name="Kawai M."/>
            <person name="Futagami T."/>
            <person name="Toyoda A."/>
            <person name="Takaki Y."/>
            <person name="Nishi S."/>
            <person name="Hori S."/>
            <person name="Arai W."/>
            <person name="Tsubouchi T."/>
            <person name="Morono Y."/>
            <person name="Uchiyama I."/>
            <person name="Ito T."/>
            <person name="Fujiyama A."/>
            <person name="Inagaki F."/>
            <person name="Takami H."/>
        </authorList>
    </citation>
    <scope>NUCLEOTIDE SEQUENCE</scope>
    <source>
        <strain evidence="1">Expedition CK06-06</strain>
    </source>
</reference>
<comment type="caution">
    <text evidence="1">The sequence shown here is derived from an EMBL/GenBank/DDBJ whole genome shotgun (WGS) entry which is preliminary data.</text>
</comment>
<protein>
    <recommendedName>
        <fullName evidence="2">Glycosyltransferase subfamily 4-like N-terminal domain-containing protein</fullName>
    </recommendedName>
</protein>
<dbReference type="SUPFAM" id="SSF53756">
    <property type="entry name" value="UDP-Glycosyltransferase/glycogen phosphorylase"/>
    <property type="match status" value="1"/>
</dbReference>
<dbReference type="EMBL" id="BARU01028361">
    <property type="protein sequence ID" value="GAH69712.1"/>
    <property type="molecule type" value="Genomic_DNA"/>
</dbReference>
<gene>
    <name evidence="1" type="ORF">S03H2_45274</name>
</gene>
<proteinExistence type="predicted"/>